<evidence type="ECO:0000256" key="8">
    <source>
        <dbReference type="HAMAP-Rule" id="MF_01255"/>
    </source>
</evidence>
<dbReference type="Pfam" id="PF06339">
    <property type="entry name" value="Ectoine_synth"/>
    <property type="match status" value="1"/>
</dbReference>
<organism evidence="9 10">
    <name type="scientific">Siminovitchia fordii</name>
    <dbReference type="NCBI Taxonomy" id="254759"/>
    <lineage>
        <taxon>Bacteria</taxon>
        <taxon>Bacillati</taxon>
        <taxon>Bacillota</taxon>
        <taxon>Bacilli</taxon>
        <taxon>Bacillales</taxon>
        <taxon>Bacillaceae</taxon>
        <taxon>Siminovitchia</taxon>
    </lineage>
</organism>
<accession>A0ABQ4KA55</accession>
<dbReference type="SUPFAM" id="SSF51182">
    <property type="entry name" value="RmlC-like cupins"/>
    <property type="match status" value="1"/>
</dbReference>
<evidence type="ECO:0000256" key="3">
    <source>
        <dbReference type="ARBA" id="ARBA00013192"/>
    </source>
</evidence>
<dbReference type="Proteomes" id="UP000680279">
    <property type="component" value="Unassembled WGS sequence"/>
</dbReference>
<sequence>MIVRNIKEIINSKYDVSGENWSSRRLLLHKDGMGFSMTETIIKKGTETYIWYKNHFEACYCIEGEGEVEIADKDGNKTGEIYKIYPGILYALDKHDKHYLRATSSDMRLVCTFNPPLTGEEIHDEEGTYPAIAE</sequence>
<dbReference type="CDD" id="cd06978">
    <property type="entry name" value="cupin_EctC"/>
    <property type="match status" value="1"/>
</dbReference>
<evidence type="ECO:0000256" key="7">
    <source>
        <dbReference type="ARBA" id="ARBA00048714"/>
    </source>
</evidence>
<protein>
    <recommendedName>
        <fullName evidence="4 8">L-ectoine synthase</fullName>
        <ecNumber evidence="3 8">4.2.1.108</ecNumber>
    </recommendedName>
    <alternativeName>
        <fullName evidence="6 8">N-acetyldiaminobutyrate dehydratase</fullName>
    </alternativeName>
</protein>
<evidence type="ECO:0000256" key="4">
    <source>
        <dbReference type="ARBA" id="ARBA00019707"/>
    </source>
</evidence>
<dbReference type="EC" id="4.2.1.108" evidence="3 8"/>
<dbReference type="InterPro" id="IPR014710">
    <property type="entry name" value="RmlC-like_jellyroll"/>
</dbReference>
<evidence type="ECO:0000256" key="2">
    <source>
        <dbReference type="ARBA" id="ARBA00009637"/>
    </source>
</evidence>
<reference evidence="9 10" key="1">
    <citation type="submission" date="2021-03" db="EMBL/GenBank/DDBJ databases">
        <title>Antimicrobial resistance genes in bacteria isolated from Japanese honey, and their potential for conferring macrolide and lincosamide resistance in the American foulbrood pathogen Paenibacillus larvae.</title>
        <authorList>
            <person name="Okamoto M."/>
            <person name="Kumagai M."/>
            <person name="Kanamori H."/>
            <person name="Takamatsu D."/>
        </authorList>
    </citation>
    <scope>NUCLEOTIDE SEQUENCE [LARGE SCALE GENOMIC DNA]</scope>
    <source>
        <strain evidence="9 10">J1TS3</strain>
    </source>
</reference>
<keyword evidence="10" id="KW-1185">Reference proteome</keyword>
<gene>
    <name evidence="9" type="primary">ectC_2</name>
    <name evidence="8" type="synonym">ectC</name>
    <name evidence="9" type="ORF">J1TS3_31690</name>
</gene>
<evidence type="ECO:0000256" key="5">
    <source>
        <dbReference type="ARBA" id="ARBA00023239"/>
    </source>
</evidence>
<dbReference type="EMBL" id="BOQT01000012">
    <property type="protein sequence ID" value="GIN22035.1"/>
    <property type="molecule type" value="Genomic_DNA"/>
</dbReference>
<dbReference type="HAMAP" id="MF_01255">
    <property type="entry name" value="Ectoine_synth"/>
    <property type="match status" value="1"/>
</dbReference>
<evidence type="ECO:0000256" key="1">
    <source>
        <dbReference type="ARBA" id="ARBA00005181"/>
    </source>
</evidence>
<name>A0ABQ4KA55_9BACI</name>
<comment type="catalytic activity">
    <reaction evidence="7 8">
        <text>(2S)-4-acetamido-2-aminobutanoate = L-ectoine + H2O</text>
        <dbReference type="Rhea" id="RHEA:17281"/>
        <dbReference type="ChEBI" id="CHEBI:15377"/>
        <dbReference type="ChEBI" id="CHEBI:58515"/>
        <dbReference type="ChEBI" id="CHEBI:58929"/>
        <dbReference type="EC" id="4.2.1.108"/>
    </reaction>
</comment>
<comment type="function">
    <text evidence="8">Catalyzes the circularization of gamma-N-acetyl-alpha,gamma-diaminobutyric acid (ADABA) to ectoine (1,4,5,6-tetrahydro-2-methyl-4-pyrimidine carboxylic acid), which is an excellent osmoprotectant.</text>
</comment>
<dbReference type="RefSeq" id="WP_018707985.1">
    <property type="nucleotide sequence ID" value="NZ_BOQT01000012.1"/>
</dbReference>
<dbReference type="PANTHER" id="PTHR39289">
    <property type="match status" value="1"/>
</dbReference>
<comment type="similarity">
    <text evidence="2 8">Belongs to the ectoine synthase family.</text>
</comment>
<dbReference type="Gene3D" id="2.60.120.10">
    <property type="entry name" value="Jelly Rolls"/>
    <property type="match status" value="1"/>
</dbReference>
<comment type="pathway">
    <text evidence="1 8">Amine and polyamine biosynthesis; ectoine biosynthesis; L-ectoine from L-aspartate 4-semialdehyde: step 3/3.</text>
</comment>
<evidence type="ECO:0000313" key="10">
    <source>
        <dbReference type="Proteomes" id="UP000680279"/>
    </source>
</evidence>
<proteinExistence type="inferred from homology"/>
<dbReference type="PANTHER" id="PTHR39289:SF1">
    <property type="entry name" value="L-ECTOINE SYNTHASE"/>
    <property type="match status" value="1"/>
</dbReference>
<dbReference type="InterPro" id="IPR010462">
    <property type="entry name" value="Ectoine_synth"/>
</dbReference>
<keyword evidence="5 8" id="KW-0456">Lyase</keyword>
<evidence type="ECO:0000313" key="9">
    <source>
        <dbReference type="EMBL" id="GIN22035.1"/>
    </source>
</evidence>
<dbReference type="NCBIfam" id="NF009806">
    <property type="entry name" value="PRK13290.1"/>
    <property type="match status" value="1"/>
</dbReference>
<comment type="caution">
    <text evidence="9">The sequence shown here is derived from an EMBL/GenBank/DDBJ whole genome shotgun (WGS) entry which is preliminary data.</text>
</comment>
<evidence type="ECO:0000256" key="6">
    <source>
        <dbReference type="ARBA" id="ARBA00033271"/>
    </source>
</evidence>
<dbReference type="InterPro" id="IPR011051">
    <property type="entry name" value="RmlC_Cupin_sf"/>
</dbReference>